<evidence type="ECO:0000313" key="2">
    <source>
        <dbReference type="EMBL" id="KAG0517285.1"/>
    </source>
</evidence>
<dbReference type="EMBL" id="CM027688">
    <property type="protein sequence ID" value="KAG0517285.1"/>
    <property type="molecule type" value="Genomic_DNA"/>
</dbReference>
<feature type="compositionally biased region" description="Low complexity" evidence="1">
    <location>
        <begin position="75"/>
        <end position="89"/>
    </location>
</feature>
<feature type="region of interest" description="Disordered" evidence="1">
    <location>
        <begin position="72"/>
        <end position="91"/>
    </location>
</feature>
<dbReference type="Proteomes" id="UP000807115">
    <property type="component" value="Chromosome 9"/>
</dbReference>
<reference evidence="2" key="2">
    <citation type="submission" date="2020-10" db="EMBL/GenBank/DDBJ databases">
        <authorList>
            <person name="Cooper E.A."/>
            <person name="Brenton Z.W."/>
            <person name="Flinn B.S."/>
            <person name="Jenkins J."/>
            <person name="Shu S."/>
            <person name="Flowers D."/>
            <person name="Luo F."/>
            <person name="Wang Y."/>
            <person name="Xia P."/>
            <person name="Barry K."/>
            <person name="Daum C."/>
            <person name="Lipzen A."/>
            <person name="Yoshinaga Y."/>
            <person name="Schmutz J."/>
            <person name="Saski C."/>
            <person name="Vermerris W."/>
            <person name="Kresovich S."/>
        </authorList>
    </citation>
    <scope>NUCLEOTIDE SEQUENCE</scope>
</reference>
<name>A0A921U472_SORBI</name>
<evidence type="ECO:0000313" key="3">
    <source>
        <dbReference type="Proteomes" id="UP000807115"/>
    </source>
</evidence>
<evidence type="ECO:0000256" key="1">
    <source>
        <dbReference type="SAM" id="MobiDB-lite"/>
    </source>
</evidence>
<reference evidence="2" key="1">
    <citation type="journal article" date="2019" name="BMC Genomics">
        <title>A new reference genome for Sorghum bicolor reveals high levels of sequence similarity between sweet and grain genotypes: implications for the genetics of sugar metabolism.</title>
        <authorList>
            <person name="Cooper E.A."/>
            <person name="Brenton Z.W."/>
            <person name="Flinn B.S."/>
            <person name="Jenkins J."/>
            <person name="Shu S."/>
            <person name="Flowers D."/>
            <person name="Luo F."/>
            <person name="Wang Y."/>
            <person name="Xia P."/>
            <person name="Barry K."/>
            <person name="Daum C."/>
            <person name="Lipzen A."/>
            <person name="Yoshinaga Y."/>
            <person name="Schmutz J."/>
            <person name="Saski C."/>
            <person name="Vermerris W."/>
            <person name="Kresovich S."/>
        </authorList>
    </citation>
    <scope>NUCLEOTIDE SEQUENCE</scope>
</reference>
<organism evidence="2 3">
    <name type="scientific">Sorghum bicolor</name>
    <name type="common">Sorghum</name>
    <name type="synonym">Sorghum vulgare</name>
    <dbReference type="NCBI Taxonomy" id="4558"/>
    <lineage>
        <taxon>Eukaryota</taxon>
        <taxon>Viridiplantae</taxon>
        <taxon>Streptophyta</taxon>
        <taxon>Embryophyta</taxon>
        <taxon>Tracheophyta</taxon>
        <taxon>Spermatophyta</taxon>
        <taxon>Magnoliopsida</taxon>
        <taxon>Liliopsida</taxon>
        <taxon>Poales</taxon>
        <taxon>Poaceae</taxon>
        <taxon>PACMAD clade</taxon>
        <taxon>Panicoideae</taxon>
        <taxon>Andropogonodae</taxon>
        <taxon>Andropogoneae</taxon>
        <taxon>Sorghinae</taxon>
        <taxon>Sorghum</taxon>
    </lineage>
</organism>
<comment type="caution">
    <text evidence="2">The sequence shown here is derived from an EMBL/GenBank/DDBJ whole genome shotgun (WGS) entry which is preliminary data.</text>
</comment>
<dbReference type="AlphaFoldDB" id="A0A921U472"/>
<proteinExistence type="predicted"/>
<accession>A0A921U472</accession>
<sequence length="133" mass="13893">MPPSFPLTTDKHSFRGGTVDADSFMSFPHQLMRSETQPTSRAAPSTLAEAAVSLGTVASLLSRSNTFSRRALPDSTLSMTGSSSSPMSPRLRRSTVMMVAPEAVVTVTGDGLQVGVDGRLYSPAAGDFGDPNG</sequence>
<protein>
    <submittedName>
        <fullName evidence="2">Uncharacterized protein</fullName>
    </submittedName>
</protein>
<gene>
    <name evidence="2" type="ORF">BDA96_09G076000</name>
</gene>